<feature type="domain" description="DUF7431" evidence="1">
    <location>
        <begin position="325"/>
        <end position="598"/>
    </location>
</feature>
<dbReference type="VEuPathDB" id="FungiDB:RhiirFUN_001889"/>
<dbReference type="AlphaFoldDB" id="A0A2I1H9Z8"/>
<dbReference type="VEuPathDB" id="FungiDB:FUN_023786"/>
<keyword evidence="3" id="KW-1185">Reference proteome</keyword>
<name>A0A2I1H9Z8_9GLOM</name>
<dbReference type="EMBL" id="LLXI01001934">
    <property type="protein sequence ID" value="PKY55702.1"/>
    <property type="molecule type" value="Genomic_DNA"/>
</dbReference>
<comment type="caution">
    <text evidence="2">The sequence shown here is derived from an EMBL/GenBank/DDBJ whole genome shotgun (WGS) entry which is preliminary data.</text>
</comment>
<sequence length="625" mass="73082">MSTVILIKVKVVGDDDRTVLTRLNIIDSLSTIREILEYNSIIRMDDTLLFSDGFTNIMQKDELDFKLEEIIENNDTLFLKPSPSSNLDYFRHKLKLEFGRILSPGRIIVESSEKRVFTMNIEEKSASYSMINKDIFFNSKKGWIKYIKMFFNAEAEMMNFGSLGLRFSSEQNTNNQTENKILFTKVSKLSLRINKLRPTQEFIEEVKHALNSNDRGRFDKIYKYFGQFIPTEVTLGGILYYYRIEKTRTLGEKSQNKSIHTERSAMYLIGGKPQNLDVFDEDMWIKSLEDYETWECIEFRSPINIFQLLDGNLYKEVCAFLGKKILYSEILSHSCQLEYKRRVIINLPLRGKICEVIKNEEANCSIFATVVDEEERKNDFLNCQIYHPRDKVPQLIIHCFQKKQKHLPLRKLKIAFMIVGYDIYFKNVNYLNDEMQLRVLSIETNNHKLNQPILRFESNEISSFLGIPVLKELNNTNESIVIGNYFLNIRDSIEAYAFSYCLKENKYVELPDFSFHILIISGNSPTYGTIPFTKSTKMMKSKKHIDLERYFNYINSKKNIIINPKYVSVYSVGVSCGPVFLKQKRKEIKLKYVTCNCNICPFCKNRPSGNKVKCTYFVSNYSDDA</sequence>
<organism evidence="2 3">
    <name type="scientific">Rhizophagus irregularis</name>
    <dbReference type="NCBI Taxonomy" id="588596"/>
    <lineage>
        <taxon>Eukaryota</taxon>
        <taxon>Fungi</taxon>
        <taxon>Fungi incertae sedis</taxon>
        <taxon>Mucoromycota</taxon>
        <taxon>Glomeromycotina</taxon>
        <taxon>Glomeromycetes</taxon>
        <taxon>Glomerales</taxon>
        <taxon>Glomeraceae</taxon>
        <taxon>Rhizophagus</taxon>
    </lineage>
</organism>
<dbReference type="Proteomes" id="UP000234323">
    <property type="component" value="Unassembled WGS sequence"/>
</dbReference>
<accession>A0A2I1H9Z8</accession>
<protein>
    <recommendedName>
        <fullName evidence="1">DUF7431 domain-containing protein</fullName>
    </recommendedName>
</protein>
<dbReference type="VEuPathDB" id="FungiDB:RhiirA1_394400"/>
<proteinExistence type="predicted"/>
<reference evidence="2 3" key="1">
    <citation type="submission" date="2015-10" db="EMBL/GenBank/DDBJ databases">
        <title>Genome analyses suggest a sexual origin of heterokaryosis in a supposedly ancient asexual fungus.</title>
        <authorList>
            <person name="Ropars J."/>
            <person name="Sedzielewska K."/>
            <person name="Noel J."/>
            <person name="Charron P."/>
            <person name="Farinelli L."/>
            <person name="Marton T."/>
            <person name="Kruger M."/>
            <person name="Pelin A."/>
            <person name="Brachmann A."/>
            <person name="Corradi N."/>
        </authorList>
    </citation>
    <scope>NUCLEOTIDE SEQUENCE [LARGE SCALE GENOMIC DNA]</scope>
    <source>
        <strain evidence="2 3">A4</strain>
    </source>
</reference>
<evidence type="ECO:0000259" key="1">
    <source>
        <dbReference type="Pfam" id="PF24209"/>
    </source>
</evidence>
<dbReference type="InterPro" id="IPR055854">
    <property type="entry name" value="DUF7431"/>
</dbReference>
<evidence type="ECO:0000313" key="2">
    <source>
        <dbReference type="EMBL" id="PKY55702.1"/>
    </source>
</evidence>
<gene>
    <name evidence="2" type="ORF">RhiirA4_475344</name>
</gene>
<dbReference type="Pfam" id="PF24209">
    <property type="entry name" value="DUF7431"/>
    <property type="match status" value="1"/>
</dbReference>
<evidence type="ECO:0000313" key="3">
    <source>
        <dbReference type="Proteomes" id="UP000234323"/>
    </source>
</evidence>